<evidence type="ECO:0008006" key="3">
    <source>
        <dbReference type="Google" id="ProtNLM"/>
    </source>
</evidence>
<dbReference type="GeneID" id="19893231"/>
<dbReference type="InterPro" id="IPR039970">
    <property type="entry name" value="TF_Grauzone"/>
</dbReference>
<reference evidence="1 2" key="1">
    <citation type="journal article" date="2012" name="Sci. Rep.">
        <title>Genomic perspectives on the evolution of fungal entomopathogenicity in Beauveria bassiana.</title>
        <authorList>
            <person name="Xiao G."/>
            <person name="Ying S.H."/>
            <person name="Zheng P."/>
            <person name="Wang Z.L."/>
            <person name="Zhang S."/>
            <person name="Xie X.Q."/>
            <person name="Shang Y."/>
            <person name="St Leger R.J."/>
            <person name="Zhao G.P."/>
            <person name="Wang C."/>
            <person name="Feng M.G."/>
        </authorList>
    </citation>
    <scope>NUCLEOTIDE SEQUENCE [LARGE SCALE GENOMIC DNA]</scope>
    <source>
        <strain evidence="1 2">ARSEF 2860</strain>
    </source>
</reference>
<protein>
    <recommendedName>
        <fullName evidence="3">C2H2-type domain-containing protein</fullName>
    </recommendedName>
</protein>
<keyword evidence="2" id="KW-1185">Reference proteome</keyword>
<dbReference type="PANTHER" id="PTHR23225">
    <property type="entry name" value="ZINC FINGER PROTEIN"/>
    <property type="match status" value="1"/>
</dbReference>
<dbReference type="AlphaFoldDB" id="J4KKP9"/>
<sequence>MSLSIQSLLCGDANGYSGYPQTTDENQGVAALLLSWEGESSARSNVLEFQRVFEDDYRFCTQTFEIPTVENPITKLAAPLDAFLEKANQSRLLIIYYTGYGFLDSSMQLCWARSAQHRSFRLKWAALCLCLEYTRADIFFLLDTYVKFETIPSSHGLRQVIAAGQQTAPDSSNFTKCLVQALHNLHRSPTFSTGQLFADMTAIARANNSSSFMKTPDLSPPRVLPSEYKNSYPSSDSNLASRYPGYGSDIGNGHTKGQDQSMAASRLNGRDRKFPCSFSFAGCKSEFGRQGQWQQHLEMVHFHFESYECLACHRNGNFKMYSHIESFRRHLRQAHGYSREYVLQCVEGSRRRRRQPPLMMSCPAKECVKNFCGIGAWDDWAKHVWTHIKLGHEIAIERNTSFINYSVDAGIIMQGSNSKYRLCR</sequence>
<dbReference type="PANTHER" id="PTHR23225:SF2">
    <property type="entry name" value="AT09679P-RELATED"/>
    <property type="match status" value="1"/>
</dbReference>
<organism evidence="1 2">
    <name type="scientific">Beauveria bassiana (strain ARSEF 2860)</name>
    <name type="common">White muscardine disease fungus</name>
    <name type="synonym">Tritirachium shiotae</name>
    <dbReference type="NCBI Taxonomy" id="655819"/>
    <lineage>
        <taxon>Eukaryota</taxon>
        <taxon>Fungi</taxon>
        <taxon>Dikarya</taxon>
        <taxon>Ascomycota</taxon>
        <taxon>Pezizomycotina</taxon>
        <taxon>Sordariomycetes</taxon>
        <taxon>Hypocreomycetidae</taxon>
        <taxon>Hypocreales</taxon>
        <taxon>Cordycipitaceae</taxon>
        <taxon>Beauveria</taxon>
    </lineage>
</organism>
<dbReference type="OrthoDB" id="5388486at2759"/>
<dbReference type="RefSeq" id="XP_008603538.1">
    <property type="nucleotide sequence ID" value="XM_008605316.1"/>
</dbReference>
<dbReference type="EMBL" id="JH725250">
    <property type="protein sequence ID" value="EJP60834.1"/>
    <property type="molecule type" value="Genomic_DNA"/>
</dbReference>
<evidence type="ECO:0000313" key="2">
    <source>
        <dbReference type="Proteomes" id="UP000002762"/>
    </source>
</evidence>
<dbReference type="HOGENOM" id="CLU_030034_0_0_1"/>
<accession>J4KKP9</accession>
<gene>
    <name evidence="1" type="ORF">BBA_10219</name>
</gene>
<dbReference type="STRING" id="655819.J4KKP9"/>
<dbReference type="GO" id="GO:0003700">
    <property type="term" value="F:DNA-binding transcription factor activity"/>
    <property type="evidence" value="ECO:0007669"/>
    <property type="project" value="InterPro"/>
</dbReference>
<dbReference type="Proteomes" id="UP000002762">
    <property type="component" value="Unassembled WGS sequence"/>
</dbReference>
<evidence type="ECO:0000313" key="1">
    <source>
        <dbReference type="EMBL" id="EJP60834.1"/>
    </source>
</evidence>
<proteinExistence type="predicted"/>
<name>J4KKP9_BEAB2</name>
<dbReference type="InParanoid" id="J4KKP9"/>